<feature type="domain" description="DUF1846" evidence="1">
    <location>
        <begin position="4"/>
        <end position="335"/>
    </location>
</feature>
<dbReference type="Pfam" id="PF08903">
    <property type="entry name" value="DUF1846"/>
    <property type="match status" value="1"/>
</dbReference>
<evidence type="ECO:0000259" key="1">
    <source>
        <dbReference type="Pfam" id="PF08903"/>
    </source>
</evidence>
<dbReference type="OrthoDB" id="9803572at2"/>
<dbReference type="Pfam" id="PF20921">
    <property type="entry name" value="DUF1846_C"/>
    <property type="match status" value="1"/>
</dbReference>
<dbReference type="InterPro" id="IPR048496">
    <property type="entry name" value="DUF1846_N"/>
</dbReference>
<sequence length="494" mass="54881">MKKGFDNELYVKLQSEKILERIQKFGGKLYLEFGGKLFDDLHAYRVMPGFEMDAKCKILLQLKDQSEIIFVISAADIERNKIRADFGIPYGADVLRLVDKIRALGLLINSIVVTQYTNQPAADNFINKLHRHGIKTYIHHKTKGYPTQVDVIVSDEGYGANPYIETTRPLVVVTAPGPGSGKLATCLSQLYHEYKRGVRAGYAKFETFPVWSLPLRHPVNVAYEAATADLGDINMIDPYHLETYGVTTVNYNRDVECFPIVRSILTKITGDENLYCSPTDMGVNMAGFAVCDDEVTRRAARQEIIRRYYKAACDYKSGNSDEAALQRIQLLMNENKISVDERTIVRAALEKAEKCNSHAVAIQLEDGRIVTGKSSKLMSACSGAVLNAVKLLSDLSDDILLLSPIVLAPIITLKKEVLREDKIKLNLSDVLTALSICAATNPVVEKAMDKLKALKDCEAHSSCILPEGDLSVMRKLGVNVTCEPEFGTKDLYGF</sequence>
<feature type="domain" description="DUF1846" evidence="2">
    <location>
        <begin position="341"/>
        <end position="492"/>
    </location>
</feature>
<gene>
    <name evidence="3" type="ORF">ESZ91_02075</name>
</gene>
<dbReference type="AlphaFoldDB" id="A0A4Q2KCR9"/>
<dbReference type="NCBIfam" id="NF010184">
    <property type="entry name" value="PRK13663.1"/>
    <property type="match status" value="1"/>
</dbReference>
<reference evidence="3 4" key="1">
    <citation type="journal article" date="2019" name="Gut">
        <title>Antibiotics-induced monodominance of a novel gut bacterial order.</title>
        <authorList>
            <person name="Hildebrand F."/>
            <person name="Moitinho-Silva L."/>
            <person name="Blasche S."/>
            <person name="Jahn M.T."/>
            <person name="Gossmann T.I."/>
            <person name="Heuerta-Cepas J."/>
            <person name="Hercog R."/>
            <person name="Luetge M."/>
            <person name="Bahram M."/>
            <person name="Pryszlak A."/>
            <person name="Alves R.J."/>
            <person name="Waszak S.M."/>
            <person name="Zhu A."/>
            <person name="Ye L."/>
            <person name="Costea P.I."/>
            <person name="Aalvink S."/>
            <person name="Belzer C."/>
            <person name="Forslund S.K."/>
            <person name="Sunagawa S."/>
            <person name="Hentschel U."/>
            <person name="Merten C."/>
            <person name="Patil K.R."/>
            <person name="Benes V."/>
            <person name="Bork P."/>
        </authorList>
    </citation>
    <scope>NUCLEOTIDE SEQUENCE [LARGE SCALE GENOMIC DNA]</scope>
    <source>
        <strain evidence="3 4">HDS1380</strain>
    </source>
</reference>
<dbReference type="Proteomes" id="UP000291269">
    <property type="component" value="Unassembled WGS sequence"/>
</dbReference>
<evidence type="ECO:0000313" key="3">
    <source>
        <dbReference type="EMBL" id="RXZ61193.1"/>
    </source>
</evidence>
<evidence type="ECO:0000259" key="2">
    <source>
        <dbReference type="Pfam" id="PF20921"/>
    </source>
</evidence>
<comment type="caution">
    <text evidence="3">The sequence shown here is derived from an EMBL/GenBank/DDBJ whole genome shotgun (WGS) entry which is preliminary data.</text>
</comment>
<dbReference type="Gene3D" id="1.20.1570.10">
    <property type="entry name" value="dip2346 domain like"/>
    <property type="match status" value="1"/>
</dbReference>
<dbReference type="EMBL" id="SDOZ01000002">
    <property type="protein sequence ID" value="RXZ61193.1"/>
    <property type="molecule type" value="Genomic_DNA"/>
</dbReference>
<dbReference type="Gene3D" id="3.40.140.40">
    <property type="entry name" value="Domain of unknown function (DUF1846), C-terminal subdomain"/>
    <property type="match status" value="1"/>
</dbReference>
<evidence type="ECO:0000313" key="4">
    <source>
        <dbReference type="Proteomes" id="UP000291269"/>
    </source>
</evidence>
<keyword evidence="4" id="KW-1185">Reference proteome</keyword>
<protein>
    <submittedName>
        <fullName evidence="3">DUF1846 domain-containing protein</fullName>
    </submittedName>
</protein>
<proteinExistence type="predicted"/>
<dbReference type="InterPro" id="IPR048441">
    <property type="entry name" value="DUF1846_C"/>
</dbReference>
<accession>A0A4Q2KCR9</accession>
<name>A0A4Q2KCR9_9FIRM</name>
<organism evidence="3 4">
    <name type="scientific">Candidatus Borkfalkia ceftriaxoniphila</name>
    <dbReference type="NCBI Taxonomy" id="2508949"/>
    <lineage>
        <taxon>Bacteria</taxon>
        <taxon>Bacillati</taxon>
        <taxon>Bacillota</taxon>
        <taxon>Clostridia</taxon>
        <taxon>Christensenellales</taxon>
        <taxon>Christensenellaceae</taxon>
        <taxon>Candidatus Borkfalkia</taxon>
    </lineage>
</organism>
<dbReference type="Gene3D" id="3.10.630.10">
    <property type="entry name" value="dip2346 domain like"/>
    <property type="match status" value="1"/>
</dbReference>
<dbReference type="RefSeq" id="WP_129223635.1">
    <property type="nucleotide sequence ID" value="NZ_SDOZ01000002.1"/>
</dbReference>